<name>K6YVS4_9ALTE</name>
<reference evidence="3" key="1">
    <citation type="journal article" date="2014" name="Environ. Microbiol.">
        <title>Comparative genomics of the marine bacterial genus Glaciecola reveals the high degree of genomic diversity and genomic characteristic for cold adaptation.</title>
        <authorList>
            <person name="Qin Q.L."/>
            <person name="Xie B.B."/>
            <person name="Yu Y."/>
            <person name="Shu Y.L."/>
            <person name="Rong J.C."/>
            <person name="Zhang Y.J."/>
            <person name="Zhao D.L."/>
            <person name="Chen X.L."/>
            <person name="Zhang X.Y."/>
            <person name="Chen B."/>
            <person name="Zhou B.C."/>
            <person name="Zhang Y.Z."/>
        </authorList>
    </citation>
    <scope>NUCLEOTIDE SEQUENCE [LARGE SCALE GENOMIC DNA]</scope>
    <source>
        <strain evidence="3">ACAM 615</strain>
    </source>
</reference>
<keyword evidence="1" id="KW-0472">Membrane</keyword>
<evidence type="ECO:0000313" key="3">
    <source>
        <dbReference type="Proteomes" id="UP000006251"/>
    </source>
</evidence>
<feature type="transmembrane region" description="Helical" evidence="1">
    <location>
        <begin position="72"/>
        <end position="100"/>
    </location>
</feature>
<gene>
    <name evidence="2" type="ORF">GPAL_1243</name>
</gene>
<dbReference type="EMBL" id="BAEQ01000023">
    <property type="protein sequence ID" value="GAC28116.1"/>
    <property type="molecule type" value="Genomic_DNA"/>
</dbReference>
<keyword evidence="1" id="KW-1133">Transmembrane helix</keyword>
<sequence length="295" mass="32479">MSSQHQDNVNEQVLPKWLDSIKQNNATIEQEEDAQMRLLQTIEQFKMDEVTESKKPVGLRAWLKSMSLGKQVSMACSVAIAAVLTIGFTMSTSVIAPAFAQVQQTIMQATSMHYSGTMLSNGEPTMEIEVYYQQPNKVRIETSPILAGNAQGSITTILDTQAGKGLTLISQAKMAMPFDFAASEDGGLPQEDFLSWVDTITHYEGEVTLLSSKNIDDVFASGYEITESGMTITLWVNSANLLPISLHVQSDAVNGLTAFEFNADLRFNDTLNTALFDLNAQQGYRLMSPEQDEAR</sequence>
<dbReference type="RefSeq" id="WP_006010075.1">
    <property type="nucleotide sequence ID" value="NZ_AUAV01000026.1"/>
</dbReference>
<proteinExistence type="predicted"/>
<dbReference type="Proteomes" id="UP000006251">
    <property type="component" value="Unassembled WGS sequence"/>
</dbReference>
<protein>
    <submittedName>
        <fullName evidence="2">Uncharacterized protein</fullName>
    </submittedName>
</protein>
<evidence type="ECO:0000313" key="2">
    <source>
        <dbReference type="EMBL" id="GAC28116.1"/>
    </source>
</evidence>
<keyword evidence="1" id="KW-0812">Transmembrane</keyword>
<keyword evidence="3" id="KW-1185">Reference proteome</keyword>
<accession>K6YVS4</accession>
<dbReference type="AlphaFoldDB" id="K6YVS4"/>
<evidence type="ECO:0000256" key="1">
    <source>
        <dbReference type="SAM" id="Phobius"/>
    </source>
</evidence>
<dbReference type="OrthoDB" id="7069329at2"/>
<organism evidence="2 3">
    <name type="scientific">Brumicola pallidula DSM 14239 = ACAM 615</name>
    <dbReference type="NCBI Taxonomy" id="1121922"/>
    <lineage>
        <taxon>Bacteria</taxon>
        <taxon>Pseudomonadati</taxon>
        <taxon>Pseudomonadota</taxon>
        <taxon>Gammaproteobacteria</taxon>
        <taxon>Alteromonadales</taxon>
        <taxon>Alteromonadaceae</taxon>
        <taxon>Brumicola</taxon>
    </lineage>
</organism>
<comment type="caution">
    <text evidence="2">The sequence shown here is derived from an EMBL/GenBank/DDBJ whole genome shotgun (WGS) entry which is preliminary data.</text>
</comment>
<dbReference type="STRING" id="1121922.GCA_000428905_03774"/>